<sequence>MPPIPRGLVIFTQRIRNSALRNRTLNLIERATQEQDLAHFTKARLKNPSHTSRSDPIPHVTVLLSTDTQTELDRAQAVHIYHDEDWNYKGHTLYEERINKSTDD</sequence>
<organism evidence="1 2">
    <name type="scientific">Epichloe festucae (strain Fl1)</name>
    <dbReference type="NCBI Taxonomy" id="877507"/>
    <lineage>
        <taxon>Eukaryota</taxon>
        <taxon>Fungi</taxon>
        <taxon>Dikarya</taxon>
        <taxon>Ascomycota</taxon>
        <taxon>Pezizomycotina</taxon>
        <taxon>Sordariomycetes</taxon>
        <taxon>Hypocreomycetidae</taxon>
        <taxon>Hypocreales</taxon>
        <taxon>Clavicipitaceae</taxon>
        <taxon>Epichloe</taxon>
    </lineage>
</organism>
<proteinExistence type="predicted"/>
<gene>
    <name evidence="1" type="ORF">C2857_003653</name>
</gene>
<reference evidence="1 2" key="1">
    <citation type="journal article" date="2018" name="PLoS Genet.">
        <title>Repeat elements organise 3D genome structure and mediate transcription in the filamentous fungus Epichloe festucae.</title>
        <authorList>
            <person name="Winter D.J."/>
            <person name="Ganley A.R.D."/>
            <person name="Young C.A."/>
            <person name="Liachko I."/>
            <person name="Schardl C.L."/>
            <person name="Dupont P.Y."/>
            <person name="Berry D."/>
            <person name="Ram A."/>
            <person name="Scott B."/>
            <person name="Cox M.P."/>
        </authorList>
    </citation>
    <scope>NUCLEOTIDE SEQUENCE [LARGE SCALE GENOMIC DNA]</scope>
    <source>
        <strain evidence="1 2">Fl1</strain>
    </source>
</reference>
<dbReference type="AlphaFoldDB" id="A0A7U3Q230"/>
<evidence type="ECO:0000313" key="1">
    <source>
        <dbReference type="EMBL" id="QPH18577.1"/>
    </source>
</evidence>
<dbReference type="OrthoDB" id="3911445at2759"/>
<dbReference type="EMBL" id="CP031390">
    <property type="protein sequence ID" value="QPH18577.1"/>
    <property type="molecule type" value="Genomic_DNA"/>
</dbReference>
<evidence type="ECO:0000313" key="2">
    <source>
        <dbReference type="Proteomes" id="UP000594364"/>
    </source>
</evidence>
<dbReference type="Proteomes" id="UP000594364">
    <property type="component" value="Chromosome 6"/>
</dbReference>
<protein>
    <submittedName>
        <fullName evidence="1">Uncharacterized protein</fullName>
    </submittedName>
</protein>
<keyword evidence="2" id="KW-1185">Reference proteome</keyword>
<accession>A0A7U3Q230</accession>
<name>A0A7U3Q230_EPIFF</name>